<evidence type="ECO:0000256" key="1">
    <source>
        <dbReference type="PIRNR" id="PIRNR029886"/>
    </source>
</evidence>
<organism evidence="3 4">
    <name type="scientific">Bacillus coahuilensis p1.1.43</name>
    <dbReference type="NCBI Taxonomy" id="1150625"/>
    <lineage>
        <taxon>Bacteria</taxon>
        <taxon>Bacillati</taxon>
        <taxon>Bacillota</taxon>
        <taxon>Bacilli</taxon>
        <taxon>Bacillales</taxon>
        <taxon>Bacillaceae</taxon>
        <taxon>Bacillus</taxon>
    </lineage>
</organism>
<dbReference type="Pfam" id="PF14089">
    <property type="entry name" value="KbaA"/>
    <property type="match status" value="1"/>
</dbReference>
<reference evidence="3 4" key="1">
    <citation type="journal article" date="2016" name="Front. Microbiol.">
        <title>Microevolution Analysis of Bacillus coahuilensis Unveils Differences in Phosphorus Acquisition Strategies and Their Regulation.</title>
        <authorList>
            <person name="Gomez-Lunar Z."/>
            <person name="Hernandez-Gonzalez I."/>
            <person name="Rodriguez-Torres M.D."/>
            <person name="Souza V."/>
            <person name="Olmedo-Alvarez G."/>
        </authorList>
    </citation>
    <scope>NUCLEOTIDE SEQUENCE [LARGE SCALE GENOMIC DNA]</scope>
    <source>
        <strain evidence="4">p1.1.43</strain>
    </source>
</reference>
<protein>
    <recommendedName>
        <fullName evidence="1">KinB-signaling pathway activation protein</fullName>
    </recommendedName>
</protein>
<dbReference type="EMBL" id="LDYG01000047">
    <property type="protein sequence ID" value="KUP04752.1"/>
    <property type="molecule type" value="Genomic_DNA"/>
</dbReference>
<dbReference type="AlphaFoldDB" id="A0A147K568"/>
<evidence type="ECO:0000313" key="3">
    <source>
        <dbReference type="EMBL" id="KUP04752.1"/>
    </source>
</evidence>
<dbReference type="GO" id="GO:0005886">
    <property type="term" value="C:plasma membrane"/>
    <property type="evidence" value="ECO:0007669"/>
    <property type="project" value="UniProtKB-SubCell"/>
</dbReference>
<feature type="transmembrane region" description="Helical" evidence="2">
    <location>
        <begin position="175"/>
        <end position="194"/>
    </location>
</feature>
<evidence type="ECO:0000256" key="2">
    <source>
        <dbReference type="SAM" id="Phobius"/>
    </source>
</evidence>
<feature type="transmembrane region" description="Helical" evidence="2">
    <location>
        <begin position="12"/>
        <end position="30"/>
    </location>
</feature>
<name>A0A147K568_9BACI</name>
<comment type="caution">
    <text evidence="3">The sequence shown here is derived from an EMBL/GenBank/DDBJ whole genome shotgun (WGS) entry which is preliminary data.</text>
</comment>
<feature type="transmembrane region" description="Helical" evidence="2">
    <location>
        <begin position="86"/>
        <end position="107"/>
    </location>
</feature>
<dbReference type="PIRSF" id="PIRSF029886">
    <property type="entry name" value="KBAA"/>
    <property type="match status" value="1"/>
</dbReference>
<proteinExistence type="predicted"/>
<keyword evidence="2" id="KW-0812">Transmembrane</keyword>
<keyword evidence="1 2" id="KW-0472">Membrane</keyword>
<feature type="transmembrane region" description="Helical" evidence="2">
    <location>
        <begin position="119"/>
        <end position="139"/>
    </location>
</feature>
<keyword evidence="1" id="KW-0749">Sporulation</keyword>
<gene>
    <name evidence="3" type="ORF">Q75_14070</name>
</gene>
<feature type="transmembrane region" description="Helical" evidence="2">
    <location>
        <begin position="148"/>
        <end position="169"/>
    </location>
</feature>
<accession>A0A147K568</accession>
<keyword evidence="2" id="KW-1133">Transmembrane helix</keyword>
<evidence type="ECO:0000313" key="4">
    <source>
        <dbReference type="Proteomes" id="UP000074108"/>
    </source>
</evidence>
<dbReference type="RefSeq" id="WP_059283717.1">
    <property type="nucleotide sequence ID" value="NZ_LDYG01000047.1"/>
</dbReference>
<dbReference type="GO" id="GO:0045881">
    <property type="term" value="P:positive regulation of sporulation resulting in formation of a cellular spore"/>
    <property type="evidence" value="ECO:0007669"/>
    <property type="project" value="InterPro"/>
</dbReference>
<feature type="transmembrane region" description="Helical" evidence="2">
    <location>
        <begin position="50"/>
        <end position="74"/>
    </location>
</feature>
<dbReference type="InterPro" id="IPR024164">
    <property type="entry name" value="KinB-signalling_activ"/>
</dbReference>
<sequence>MIVTLRSWSKFFLATLLVGGIITMVGSFLLRWDELAPYIAEQQWKQALGFAIFHLGVGFTFSVISQMGFFSYLFIHQFGLGLFRSLSLWSAVQIVIIAIVLFDLVYFRFQSFSAEGDSLGSYILLPIVVLVIGAAVSYVKTQQTKKKIFISTLFFMTVFTILEWIPVLMANNGTWLLLTLLPLVACNAYQILMLPRYNVKAK</sequence>
<comment type="subcellular location">
    <subcellularLocation>
        <location evidence="1">Cell membrane</location>
    </subcellularLocation>
</comment>
<dbReference type="PATRIC" id="fig|1150625.3.peg.2946"/>
<dbReference type="GO" id="GO:0030435">
    <property type="term" value="P:sporulation resulting in formation of a cellular spore"/>
    <property type="evidence" value="ECO:0007669"/>
    <property type="project" value="UniProtKB-KW"/>
</dbReference>
<comment type="function">
    <text evidence="1">Involved in the activation of the KinB signaling pathway of sporulation.</text>
</comment>
<keyword evidence="4" id="KW-1185">Reference proteome</keyword>
<dbReference type="SMART" id="SM01251">
    <property type="entry name" value="KbaA"/>
    <property type="match status" value="1"/>
</dbReference>
<dbReference type="Proteomes" id="UP000074108">
    <property type="component" value="Unassembled WGS sequence"/>
</dbReference>
<dbReference type="STRING" id="1150625.Q75_14070"/>
<keyword evidence="1" id="KW-1003">Cell membrane</keyword>